<dbReference type="AlphaFoldDB" id="A0A1A7BEQ1"/>
<dbReference type="Gene3D" id="1.10.357.10">
    <property type="entry name" value="Tetracycline Repressor, domain 2"/>
    <property type="match status" value="1"/>
</dbReference>
<dbReference type="RefSeq" id="WP_068864106.1">
    <property type="nucleotide sequence ID" value="NZ_LZYB01000003.1"/>
</dbReference>
<sequence length="213" mass="23914">MPLTETAREAERERVARHVLDLVKERGSEIPWTVAMAESGLTRARFEALFADYDDLFDAVAQLWLAPHLAVMEEVLGSALPPQRKMYEFFRRRFVISQGRFREDPEHFTILCEMGAANFEKVRSYVDLADHYLCELIAEAQAEGFFAGLEIDEALSLINQMISNYTLPDALIYLGDKLTEEKLARIVDTMFIGLSGEAGADSSGVNTLKIASS</sequence>
<name>A0A1A7BEQ1_9SPHN</name>
<keyword evidence="3" id="KW-1185">Reference proteome</keyword>
<gene>
    <name evidence="2" type="ORF">I603_1426</name>
</gene>
<dbReference type="Pfam" id="PF17935">
    <property type="entry name" value="TetR_C_27"/>
    <property type="match status" value="1"/>
</dbReference>
<proteinExistence type="predicted"/>
<protein>
    <submittedName>
        <fullName evidence="2">Transcriptional regulator, TetR family</fullName>
    </submittedName>
</protein>
<dbReference type="PATRIC" id="fig|1300349.4.peg.1424"/>
<comment type="caution">
    <text evidence="2">The sequence shown here is derived from an EMBL/GenBank/DDBJ whole genome shotgun (WGS) entry which is preliminary data.</text>
</comment>
<feature type="domain" description="Tetracyclin repressor-like C-terminal" evidence="1">
    <location>
        <begin position="82"/>
        <end position="187"/>
    </location>
</feature>
<reference evidence="2 3" key="1">
    <citation type="submission" date="2016-06" db="EMBL/GenBank/DDBJ databases">
        <title>Genome sequence of Porphyrobacter dokdonensis DSW-74.</title>
        <authorList>
            <person name="Kim J.F."/>
            <person name="Song J.Y."/>
        </authorList>
    </citation>
    <scope>NUCLEOTIDE SEQUENCE [LARGE SCALE GENOMIC DNA]</scope>
    <source>
        <strain evidence="2 3">DSW-74</strain>
    </source>
</reference>
<dbReference type="EMBL" id="LZYB01000003">
    <property type="protein sequence ID" value="OBV11018.1"/>
    <property type="molecule type" value="Genomic_DNA"/>
</dbReference>
<dbReference type="Proteomes" id="UP000092484">
    <property type="component" value="Unassembled WGS sequence"/>
</dbReference>
<organism evidence="2 3">
    <name type="scientific">Erythrobacter dokdonensis DSW-74</name>
    <dbReference type="NCBI Taxonomy" id="1300349"/>
    <lineage>
        <taxon>Bacteria</taxon>
        <taxon>Pseudomonadati</taxon>
        <taxon>Pseudomonadota</taxon>
        <taxon>Alphaproteobacteria</taxon>
        <taxon>Sphingomonadales</taxon>
        <taxon>Erythrobacteraceae</taxon>
        <taxon>Erythrobacter/Porphyrobacter group</taxon>
        <taxon>Erythrobacter</taxon>
    </lineage>
</organism>
<dbReference type="InterPro" id="IPR041478">
    <property type="entry name" value="TetR_C_27"/>
</dbReference>
<evidence type="ECO:0000313" key="3">
    <source>
        <dbReference type="Proteomes" id="UP000092484"/>
    </source>
</evidence>
<evidence type="ECO:0000313" key="2">
    <source>
        <dbReference type="EMBL" id="OBV11018.1"/>
    </source>
</evidence>
<accession>A0A1A7BEQ1</accession>
<dbReference type="STRING" id="1300349.I603_1426"/>
<evidence type="ECO:0000259" key="1">
    <source>
        <dbReference type="Pfam" id="PF17935"/>
    </source>
</evidence>